<keyword evidence="4" id="KW-0479">Metal-binding</keyword>
<evidence type="ECO:0000256" key="1">
    <source>
        <dbReference type="ARBA" id="ARBA00001947"/>
    </source>
</evidence>
<evidence type="ECO:0000256" key="2">
    <source>
        <dbReference type="ARBA" id="ARBA00004776"/>
    </source>
</evidence>
<evidence type="ECO:0000256" key="11">
    <source>
        <dbReference type="ARBA" id="ARBA00093666"/>
    </source>
</evidence>
<dbReference type="GO" id="GO:0046872">
    <property type="term" value="F:metal ion binding"/>
    <property type="evidence" value="ECO:0007669"/>
    <property type="project" value="UniProtKB-KW"/>
</dbReference>
<proteinExistence type="inferred from homology"/>
<dbReference type="Proteomes" id="UP000531216">
    <property type="component" value="Unassembled WGS sequence"/>
</dbReference>
<evidence type="ECO:0000256" key="13">
    <source>
        <dbReference type="SAM" id="SignalP"/>
    </source>
</evidence>
<protein>
    <recommendedName>
        <fullName evidence="11">Murein endopeptidase K</fullName>
    </recommendedName>
</protein>
<dbReference type="Pfam" id="PF05951">
    <property type="entry name" value="Peptidase_M15_2"/>
    <property type="match status" value="1"/>
</dbReference>
<keyword evidence="9" id="KW-0961">Cell wall biogenesis/degradation</keyword>
<comment type="caution">
    <text evidence="14">The sequence shown here is derived from an EMBL/GenBank/DDBJ whole genome shotgun (WGS) entry which is preliminary data.</text>
</comment>
<reference evidence="14 15" key="1">
    <citation type="submission" date="2020-08" db="EMBL/GenBank/DDBJ databases">
        <title>Genomic Encyclopedia of Type Strains, Phase IV (KMG-IV): sequencing the most valuable type-strain genomes for metagenomic binning, comparative biology and taxonomic classification.</title>
        <authorList>
            <person name="Goeker M."/>
        </authorList>
    </citation>
    <scope>NUCLEOTIDE SEQUENCE [LARGE SCALE GENOMIC DNA]</scope>
    <source>
        <strain evidence="14 15">DSM 25024</strain>
    </source>
</reference>
<keyword evidence="15" id="KW-1185">Reference proteome</keyword>
<keyword evidence="8" id="KW-0482">Metalloprotease</keyword>
<name>A0A7W6BUF2_9HYPH</name>
<dbReference type="RefSeq" id="WP_175526798.1">
    <property type="nucleotide sequence ID" value="NZ_FOOA01000004.1"/>
</dbReference>
<feature type="signal peptide" evidence="13">
    <location>
        <begin position="1"/>
        <end position="31"/>
    </location>
</feature>
<comment type="similarity">
    <text evidence="10">Belongs to the peptidase M15 family.</text>
</comment>
<keyword evidence="5 13" id="KW-0732">Signal</keyword>
<evidence type="ECO:0000256" key="6">
    <source>
        <dbReference type="ARBA" id="ARBA00022801"/>
    </source>
</evidence>
<dbReference type="EMBL" id="JACIDO010000001">
    <property type="protein sequence ID" value="MBB3933926.1"/>
    <property type="molecule type" value="Genomic_DNA"/>
</dbReference>
<gene>
    <name evidence="14" type="ORF">GGR05_000037</name>
</gene>
<dbReference type="GO" id="GO:0008237">
    <property type="term" value="F:metallopeptidase activity"/>
    <property type="evidence" value="ECO:0007669"/>
    <property type="project" value="UniProtKB-KW"/>
</dbReference>
<evidence type="ECO:0000256" key="5">
    <source>
        <dbReference type="ARBA" id="ARBA00022729"/>
    </source>
</evidence>
<dbReference type="Gene3D" id="3.30.1380.10">
    <property type="match status" value="1"/>
</dbReference>
<evidence type="ECO:0000256" key="12">
    <source>
        <dbReference type="SAM" id="MobiDB-lite"/>
    </source>
</evidence>
<dbReference type="SUPFAM" id="SSF55166">
    <property type="entry name" value="Hedgehog/DD-peptidase"/>
    <property type="match status" value="1"/>
</dbReference>
<evidence type="ECO:0000313" key="14">
    <source>
        <dbReference type="EMBL" id="MBB3933926.1"/>
    </source>
</evidence>
<dbReference type="InterPro" id="IPR010275">
    <property type="entry name" value="MepK"/>
</dbReference>
<sequence length="583" mass="60790">MFGWTECVSPRAFKRAAVVLMGLLAATAAEAETRTLKLYHVHLKEKSEIVYKRDGKFLPDGLKKANWALRDWRENKPTTMDPKLLDLLYEAHKQSGSRGYIHVIGGYRSPGTNKMLRSRSSGVAGSSLHMSGKAVDFFLPDVPLKKVRDIGLRMQLGGVGYYPRSGSPFVHFDTGKGRYWPRMSRSELASIFPKGNTIHVPSDGKPLAGYETALASYNKRKGANDVQIASSSRSGGGRSLLAAIFGGGADEAEDEAEATAAPVGRTPAARPARTAPEPEVQVAAVRPARALPPAALPAGVAMPERDTFDGSSPARTAPPAGIPAAETAVAALVPARVPLPTSAPVRPDAVDPATTLVAALEAEAEVAPGAPAQLAYAVPMPRARPPFEAVLRADQAALPTPRMIGAEPELTPESIIAAAMAESTAAAAGAEPAARPAVTPSHRPVEATAIAALAAAAPIPASSQPVRVASLATPAVSKSAARPAVSAKGGRVVGDEAAMAAARRAAQPSARIIAERVEVAALIANPERRALEADLQRPVAHSLIGNVPDTVFAHGFSRKTGSPSAAGRFEGKAVNFMPVRKIN</sequence>
<keyword evidence="3" id="KW-0645">Protease</keyword>
<dbReference type="CDD" id="cd14844">
    <property type="entry name" value="Zn-DD-carboxypeptidase_like"/>
    <property type="match status" value="1"/>
</dbReference>
<keyword evidence="6" id="KW-0378">Hydrolase</keyword>
<dbReference type="PANTHER" id="PTHR37425">
    <property type="match status" value="1"/>
</dbReference>
<feature type="region of interest" description="Disordered" evidence="12">
    <location>
        <begin position="298"/>
        <end position="320"/>
    </location>
</feature>
<evidence type="ECO:0000256" key="8">
    <source>
        <dbReference type="ARBA" id="ARBA00023049"/>
    </source>
</evidence>
<evidence type="ECO:0000256" key="4">
    <source>
        <dbReference type="ARBA" id="ARBA00022723"/>
    </source>
</evidence>
<evidence type="ECO:0000256" key="10">
    <source>
        <dbReference type="ARBA" id="ARBA00093448"/>
    </source>
</evidence>
<dbReference type="GO" id="GO:0071555">
    <property type="term" value="P:cell wall organization"/>
    <property type="evidence" value="ECO:0007669"/>
    <property type="project" value="UniProtKB-KW"/>
</dbReference>
<evidence type="ECO:0000256" key="3">
    <source>
        <dbReference type="ARBA" id="ARBA00022670"/>
    </source>
</evidence>
<comment type="cofactor">
    <cofactor evidence="1">
        <name>Zn(2+)</name>
        <dbReference type="ChEBI" id="CHEBI:29105"/>
    </cofactor>
</comment>
<keyword evidence="7" id="KW-0862">Zinc</keyword>
<dbReference type="GO" id="GO:0006508">
    <property type="term" value="P:proteolysis"/>
    <property type="evidence" value="ECO:0007669"/>
    <property type="project" value="UniProtKB-KW"/>
</dbReference>
<accession>A0A7W6BUF2</accession>
<dbReference type="InterPro" id="IPR009045">
    <property type="entry name" value="Zn_M74/Hedgehog-like"/>
</dbReference>
<comment type="pathway">
    <text evidence="2">Cell wall biogenesis; cell wall polysaccharide biosynthesis.</text>
</comment>
<evidence type="ECO:0000313" key="15">
    <source>
        <dbReference type="Proteomes" id="UP000531216"/>
    </source>
</evidence>
<organism evidence="14 15">
    <name type="scientific">Aureimonas phyllosphaerae</name>
    <dbReference type="NCBI Taxonomy" id="1166078"/>
    <lineage>
        <taxon>Bacteria</taxon>
        <taxon>Pseudomonadati</taxon>
        <taxon>Pseudomonadota</taxon>
        <taxon>Alphaproteobacteria</taxon>
        <taxon>Hyphomicrobiales</taxon>
        <taxon>Aurantimonadaceae</taxon>
        <taxon>Aureimonas</taxon>
    </lineage>
</organism>
<feature type="region of interest" description="Disordered" evidence="12">
    <location>
        <begin position="252"/>
        <end position="278"/>
    </location>
</feature>
<evidence type="ECO:0000256" key="9">
    <source>
        <dbReference type="ARBA" id="ARBA00023316"/>
    </source>
</evidence>
<dbReference type="AlphaFoldDB" id="A0A7W6BUF2"/>
<dbReference type="PANTHER" id="PTHR37425:SF1">
    <property type="entry name" value="OUTER MEMBRANE PROTEIN"/>
    <property type="match status" value="1"/>
</dbReference>
<evidence type="ECO:0000256" key="7">
    <source>
        <dbReference type="ARBA" id="ARBA00022833"/>
    </source>
</evidence>
<feature type="compositionally biased region" description="Low complexity" evidence="12">
    <location>
        <begin position="258"/>
        <end position="278"/>
    </location>
</feature>
<feature type="chain" id="PRO_5030927352" description="Murein endopeptidase K" evidence="13">
    <location>
        <begin position="32"/>
        <end position="583"/>
    </location>
</feature>